<feature type="transmembrane region" description="Helical" evidence="1">
    <location>
        <begin position="254"/>
        <end position="273"/>
    </location>
</feature>
<organism evidence="3 4">
    <name type="scientific">Sphingomonas immobilis</name>
    <dbReference type="NCBI Taxonomy" id="3063997"/>
    <lineage>
        <taxon>Bacteria</taxon>
        <taxon>Pseudomonadati</taxon>
        <taxon>Pseudomonadota</taxon>
        <taxon>Alphaproteobacteria</taxon>
        <taxon>Sphingomonadales</taxon>
        <taxon>Sphingomonadaceae</taxon>
        <taxon>Sphingomonas</taxon>
    </lineage>
</organism>
<feature type="transmembrane region" description="Helical" evidence="1">
    <location>
        <begin position="352"/>
        <end position="372"/>
    </location>
</feature>
<sequence length="404" mass="44317">MVRDRFVVLDSWRGICAIIVVIFHYPGLSHLFESDFIRHGWLFVDFFFALSGFVIAHAYQDRLRSKREVAAFAVRRFGRVWPLHIAVLIPFVILELAKLHAVSDGLSADRAPFTGLTSIPALLANLVLIHSMGVISSLSWNGPSWSISVEYWSYLTFALVALGCSTRSGLDQRLARPALALIATISLVLLVSFPGTLETVSPFGFFRCLLSFVGGFFAYQIARRTPAFRTVGIATAAEVGIMLTVWAFVTYLAFTRAVFVAPVVFGTALVVFAQEGGFVSRLLKTRPFVTIGTLSFSIYMTHWLLRDVFRKIIAVVEQKLHVVLSVPMDFQNATGMGSTKVIIMGGVWGGDVILIAFLAGSVAISALTYRYVELPGQRLFGKLAKRIQHGPAAAVAAARDPAPL</sequence>
<dbReference type="PANTHER" id="PTHR23028:SF131">
    <property type="entry name" value="BLR2367 PROTEIN"/>
    <property type="match status" value="1"/>
</dbReference>
<feature type="transmembrane region" description="Helical" evidence="1">
    <location>
        <begin position="40"/>
        <end position="60"/>
    </location>
</feature>
<keyword evidence="1" id="KW-0472">Membrane</keyword>
<keyword evidence="1" id="KW-1133">Transmembrane helix</keyword>
<keyword evidence="3" id="KW-0808">Transferase</keyword>
<feature type="transmembrane region" description="Helical" evidence="1">
    <location>
        <begin position="285"/>
        <end position="305"/>
    </location>
</feature>
<feature type="transmembrane region" description="Helical" evidence="1">
    <location>
        <begin position="12"/>
        <end position="28"/>
    </location>
</feature>
<feature type="transmembrane region" description="Helical" evidence="1">
    <location>
        <begin position="177"/>
        <end position="197"/>
    </location>
</feature>
<dbReference type="InterPro" id="IPR002656">
    <property type="entry name" value="Acyl_transf_3_dom"/>
</dbReference>
<accession>A0ABT9A447</accession>
<feature type="transmembrane region" description="Helical" evidence="1">
    <location>
        <begin position="111"/>
        <end position="131"/>
    </location>
</feature>
<evidence type="ECO:0000259" key="2">
    <source>
        <dbReference type="Pfam" id="PF01757"/>
    </source>
</evidence>
<dbReference type="EC" id="2.3.-.-" evidence="3"/>
<dbReference type="RefSeq" id="WP_304563019.1">
    <property type="nucleotide sequence ID" value="NZ_JAUQSZ010000018.1"/>
</dbReference>
<keyword evidence="4" id="KW-1185">Reference proteome</keyword>
<dbReference type="EMBL" id="JAUQSZ010000018">
    <property type="protein sequence ID" value="MDO7844621.1"/>
    <property type="molecule type" value="Genomic_DNA"/>
</dbReference>
<dbReference type="Pfam" id="PF01757">
    <property type="entry name" value="Acyl_transf_3"/>
    <property type="match status" value="1"/>
</dbReference>
<reference evidence="3" key="1">
    <citation type="submission" date="2023-07" db="EMBL/GenBank/DDBJ databases">
        <authorList>
            <person name="Kim M.K."/>
        </authorList>
    </citation>
    <scope>NUCLEOTIDE SEQUENCE</scope>
    <source>
        <strain evidence="3">CA1-15</strain>
    </source>
</reference>
<name>A0ABT9A447_9SPHN</name>
<dbReference type="GO" id="GO:0016746">
    <property type="term" value="F:acyltransferase activity"/>
    <property type="evidence" value="ECO:0007669"/>
    <property type="project" value="UniProtKB-KW"/>
</dbReference>
<gene>
    <name evidence="3" type="ORF">Q5H94_19980</name>
</gene>
<feature type="transmembrane region" description="Helical" evidence="1">
    <location>
        <begin position="151"/>
        <end position="170"/>
    </location>
</feature>
<evidence type="ECO:0000256" key="1">
    <source>
        <dbReference type="SAM" id="Phobius"/>
    </source>
</evidence>
<feature type="transmembrane region" description="Helical" evidence="1">
    <location>
        <begin position="228"/>
        <end position="248"/>
    </location>
</feature>
<feature type="transmembrane region" description="Helical" evidence="1">
    <location>
        <begin position="203"/>
        <end position="221"/>
    </location>
</feature>
<dbReference type="Proteomes" id="UP001176468">
    <property type="component" value="Unassembled WGS sequence"/>
</dbReference>
<evidence type="ECO:0000313" key="3">
    <source>
        <dbReference type="EMBL" id="MDO7844621.1"/>
    </source>
</evidence>
<keyword evidence="3" id="KW-0012">Acyltransferase</keyword>
<evidence type="ECO:0000313" key="4">
    <source>
        <dbReference type="Proteomes" id="UP001176468"/>
    </source>
</evidence>
<feature type="transmembrane region" description="Helical" evidence="1">
    <location>
        <begin position="80"/>
        <end position="99"/>
    </location>
</feature>
<comment type="caution">
    <text evidence="3">The sequence shown here is derived from an EMBL/GenBank/DDBJ whole genome shotgun (WGS) entry which is preliminary data.</text>
</comment>
<dbReference type="PANTHER" id="PTHR23028">
    <property type="entry name" value="ACETYLTRANSFERASE"/>
    <property type="match status" value="1"/>
</dbReference>
<keyword evidence="1" id="KW-0812">Transmembrane</keyword>
<feature type="domain" description="Acyltransferase 3" evidence="2">
    <location>
        <begin position="9"/>
        <end position="366"/>
    </location>
</feature>
<proteinExistence type="predicted"/>
<dbReference type="InterPro" id="IPR050879">
    <property type="entry name" value="Acyltransferase_3"/>
</dbReference>
<protein>
    <submittedName>
        <fullName evidence="3">Acyltransferase</fullName>
        <ecNumber evidence="3">2.3.-.-</ecNumber>
    </submittedName>
</protein>